<comment type="subcellular location">
    <subcellularLocation>
        <location evidence="1">Secreted</location>
    </subcellularLocation>
</comment>
<evidence type="ECO:0000256" key="1">
    <source>
        <dbReference type="RuleBase" id="RU368122"/>
    </source>
</evidence>
<keyword evidence="1" id="KW-0964">Secreted</keyword>
<comment type="catalytic activity">
    <reaction evidence="1">
        <text>[(1-&gt;4)-beta-D-glucosyl]n+m + reduced acceptor + O2 = 4-dehydro-beta-D-glucosyl-[(1-&gt;4)-beta-D-glucosyl]n-1 + [(1-&gt;4)-beta-D-glucosyl]m + acceptor + H2O.</text>
        <dbReference type="EC" id="1.14.99.56"/>
    </reaction>
</comment>
<keyword evidence="1" id="KW-0624">Polysaccharide degradation</keyword>
<feature type="non-terminal residue" evidence="3">
    <location>
        <position position="1"/>
    </location>
</feature>
<organism evidence="3 4">
    <name type="scientific">Zopfia rhizophila CBS 207.26</name>
    <dbReference type="NCBI Taxonomy" id="1314779"/>
    <lineage>
        <taxon>Eukaryota</taxon>
        <taxon>Fungi</taxon>
        <taxon>Dikarya</taxon>
        <taxon>Ascomycota</taxon>
        <taxon>Pezizomycotina</taxon>
        <taxon>Dothideomycetes</taxon>
        <taxon>Dothideomycetes incertae sedis</taxon>
        <taxon>Zopfiaceae</taxon>
        <taxon>Zopfia</taxon>
    </lineage>
</organism>
<dbReference type="Gene3D" id="2.70.50.70">
    <property type="match status" value="1"/>
</dbReference>
<dbReference type="AlphaFoldDB" id="A0A6A6DQT5"/>
<comment type="function">
    <text evidence="1">Lytic polysaccharide monooxygenase (LMPO) that depolymerizes crystalline and amorphous polysaccharides via the oxidation of scissile alpha- or beta-(1-4)-glycosidic bonds, yielding C1 and/or C4 oxidation products. Catalysis by LPMOs requires the reduction of the active-site copper from Cu(II) to Cu(I) by a reducing agent and H(2)O(2) or O(2) as a cosubstrate.</text>
</comment>
<proteinExistence type="predicted"/>
<dbReference type="Pfam" id="PF03443">
    <property type="entry name" value="AA9"/>
    <property type="match status" value="1"/>
</dbReference>
<dbReference type="EMBL" id="ML994659">
    <property type="protein sequence ID" value="KAF2180300.1"/>
    <property type="molecule type" value="Genomic_DNA"/>
</dbReference>
<protein>
    <recommendedName>
        <fullName evidence="1">AA9 family lytic polysaccharide monooxygenase</fullName>
        <ecNumber evidence="1">1.14.99.56</ecNumber>
    </recommendedName>
    <alternativeName>
        <fullName evidence="1">Endo-beta-1,4-glucanase</fullName>
    </alternativeName>
    <alternativeName>
        <fullName evidence="1">Glycosyl hydrolase 61 family protein</fullName>
    </alternativeName>
</protein>
<dbReference type="GO" id="GO:0008810">
    <property type="term" value="F:cellulase activity"/>
    <property type="evidence" value="ECO:0007669"/>
    <property type="project" value="UniProtKB-UniRule"/>
</dbReference>
<evidence type="ECO:0000259" key="2">
    <source>
        <dbReference type="Pfam" id="PF03443"/>
    </source>
</evidence>
<dbReference type="GO" id="GO:0005576">
    <property type="term" value="C:extracellular region"/>
    <property type="evidence" value="ECO:0007669"/>
    <property type="project" value="UniProtKB-SubCell"/>
</dbReference>
<keyword evidence="1" id="KW-1015">Disulfide bond</keyword>
<dbReference type="GO" id="GO:0030245">
    <property type="term" value="P:cellulose catabolic process"/>
    <property type="evidence" value="ECO:0007669"/>
    <property type="project" value="UniProtKB-UniRule"/>
</dbReference>
<keyword evidence="1" id="KW-0119">Carbohydrate metabolism</keyword>
<accession>A0A6A6DQT5</accession>
<sequence>VGFSIADVFCHPRPQHVYLFKVPSTAASHDRFGNGASINSLTTKTANASGLTWAGDRMKTFVLILPAGTPPGEYLSSFAGAQFYIGCAQLKATRSVTGTLSPTVKFP</sequence>
<dbReference type="EC" id="1.14.99.56" evidence="1"/>
<dbReference type="InterPro" id="IPR005103">
    <property type="entry name" value="AA9_LPMO"/>
</dbReference>
<name>A0A6A6DQT5_9PEZI</name>
<dbReference type="GO" id="GO:0030248">
    <property type="term" value="F:cellulose binding"/>
    <property type="evidence" value="ECO:0007669"/>
    <property type="project" value="UniProtKB-UniRule"/>
</dbReference>
<keyword evidence="4" id="KW-1185">Reference proteome</keyword>
<evidence type="ECO:0000313" key="3">
    <source>
        <dbReference type="EMBL" id="KAF2180300.1"/>
    </source>
</evidence>
<feature type="domain" description="Auxiliary Activity family 9 catalytic" evidence="2">
    <location>
        <begin position="10"/>
        <end position="107"/>
    </location>
</feature>
<gene>
    <name evidence="3" type="ORF">K469DRAFT_593114</name>
</gene>
<comment type="domain">
    <text evidence="1">Has a modular structure: an endo-beta-1,4-glucanase catalytic module at the N-terminus, a linker rich in serines and threonines, and a C-terminal carbohydrate-binding module (CBM).</text>
</comment>
<keyword evidence="1" id="KW-0136">Cellulose degradation</keyword>
<reference evidence="3" key="1">
    <citation type="journal article" date="2020" name="Stud. Mycol.">
        <title>101 Dothideomycetes genomes: a test case for predicting lifestyles and emergence of pathogens.</title>
        <authorList>
            <person name="Haridas S."/>
            <person name="Albert R."/>
            <person name="Binder M."/>
            <person name="Bloem J."/>
            <person name="Labutti K."/>
            <person name="Salamov A."/>
            <person name="Andreopoulos B."/>
            <person name="Baker S."/>
            <person name="Barry K."/>
            <person name="Bills G."/>
            <person name="Bluhm B."/>
            <person name="Cannon C."/>
            <person name="Castanera R."/>
            <person name="Culley D."/>
            <person name="Daum C."/>
            <person name="Ezra D."/>
            <person name="Gonzalez J."/>
            <person name="Henrissat B."/>
            <person name="Kuo A."/>
            <person name="Liang C."/>
            <person name="Lipzen A."/>
            <person name="Lutzoni F."/>
            <person name="Magnuson J."/>
            <person name="Mondo S."/>
            <person name="Nolan M."/>
            <person name="Ohm R."/>
            <person name="Pangilinan J."/>
            <person name="Park H.-J."/>
            <person name="Ramirez L."/>
            <person name="Alfaro M."/>
            <person name="Sun H."/>
            <person name="Tritt A."/>
            <person name="Yoshinaga Y."/>
            <person name="Zwiers L.-H."/>
            <person name="Turgeon B."/>
            <person name="Goodwin S."/>
            <person name="Spatafora J."/>
            <person name="Crous P."/>
            <person name="Grigoriev I."/>
        </authorList>
    </citation>
    <scope>NUCLEOTIDE SEQUENCE</scope>
    <source>
        <strain evidence="3">CBS 207.26</strain>
    </source>
</reference>
<dbReference type="Proteomes" id="UP000800200">
    <property type="component" value="Unassembled WGS sequence"/>
</dbReference>
<evidence type="ECO:0000313" key="4">
    <source>
        <dbReference type="Proteomes" id="UP000800200"/>
    </source>
</evidence>